<dbReference type="PANTHER" id="PTHR21363">
    <property type="entry name" value="PREPHENATE DEHYDROGENASE"/>
    <property type="match status" value="1"/>
</dbReference>
<dbReference type="InterPro" id="IPR008927">
    <property type="entry name" value="6-PGluconate_DH-like_C_sf"/>
</dbReference>
<dbReference type="GO" id="GO:0004665">
    <property type="term" value="F:prephenate dehydrogenase (NADP+) activity"/>
    <property type="evidence" value="ECO:0007669"/>
    <property type="project" value="InterPro"/>
</dbReference>
<keyword evidence="5" id="KW-1185">Reference proteome</keyword>
<dbReference type="STRING" id="1431546.CAQU_00560"/>
<dbReference type="Gene3D" id="1.10.3660.10">
    <property type="entry name" value="6-phosphogluconate dehydrogenase C-terminal like domain"/>
    <property type="match status" value="1"/>
</dbReference>
<dbReference type="InterPro" id="IPR050812">
    <property type="entry name" value="Preph/Arog_dehydrog"/>
</dbReference>
<dbReference type="KEGG" id="caqu:CAQU_00560"/>
<dbReference type="GO" id="GO:0008977">
    <property type="term" value="F:prephenate dehydrogenase (NAD+) activity"/>
    <property type="evidence" value="ECO:0007669"/>
    <property type="project" value="InterPro"/>
</dbReference>
<dbReference type="Gene3D" id="3.40.50.720">
    <property type="entry name" value="NAD(P)-binding Rossmann-like Domain"/>
    <property type="match status" value="1"/>
</dbReference>
<keyword evidence="2" id="KW-0560">Oxidoreductase</keyword>
<dbReference type="Proteomes" id="UP000185478">
    <property type="component" value="Chromosome"/>
</dbReference>
<dbReference type="InterPro" id="IPR003099">
    <property type="entry name" value="Prephen_DH"/>
</dbReference>
<proteinExistence type="inferred from homology"/>
<feature type="domain" description="Prephenate/arogenate dehydrogenase" evidence="3">
    <location>
        <begin position="8"/>
        <end position="300"/>
    </location>
</feature>
<dbReference type="SUPFAM" id="SSF48179">
    <property type="entry name" value="6-phosphogluconate dehydrogenase C-terminal domain-like"/>
    <property type="match status" value="1"/>
</dbReference>
<dbReference type="SUPFAM" id="SSF51735">
    <property type="entry name" value="NAD(P)-binding Rossmann-fold domains"/>
    <property type="match status" value="1"/>
</dbReference>
<evidence type="ECO:0000313" key="4">
    <source>
        <dbReference type="EMBL" id="APT83825.1"/>
    </source>
</evidence>
<dbReference type="InterPro" id="IPR046826">
    <property type="entry name" value="PDH_N"/>
</dbReference>
<protein>
    <submittedName>
        <fullName evidence="4">Prephenate dehydrogenase</fullName>
    </submittedName>
</protein>
<sequence>MTTQSISRPVCILGLGLIGGSLLRDVAACDASVFGFNRSPSGAQAARDEGFDVSDDLEATLLRAQEVGALIVLAVPMPAVASLLDDIVRLAPDCGVTDVVSVKAQVWELIKQRGMEDRYVGGHPMAGTADSGWSAAQLGLFKGAAWVVTFDHAVEREPSQEWVNLWVDVALLATMVGAQVIPARVDAHDKAVARISHLPHVLAETLAIVGDHGGALTLSLAAGSFRDGTRVAGSAPSLVRAMCETNHEALLTALDEALALLQDARANLVADSPSVEELVDAGYRSRIRYEARSLGKGGRPVLRVRPGQAGWVQQLLHAEDVGARVDVF</sequence>
<dbReference type="Pfam" id="PF20463">
    <property type="entry name" value="PDH_C"/>
    <property type="match status" value="1"/>
</dbReference>
<evidence type="ECO:0000313" key="5">
    <source>
        <dbReference type="Proteomes" id="UP000185478"/>
    </source>
</evidence>
<dbReference type="AlphaFoldDB" id="A0A1L7CDA5"/>
<dbReference type="InterPro" id="IPR046825">
    <property type="entry name" value="PDH_C"/>
</dbReference>
<evidence type="ECO:0000256" key="1">
    <source>
        <dbReference type="ARBA" id="ARBA00007964"/>
    </source>
</evidence>
<evidence type="ECO:0000259" key="3">
    <source>
        <dbReference type="PROSITE" id="PS51176"/>
    </source>
</evidence>
<reference evidence="4 5" key="1">
    <citation type="submission" date="2014-08" db="EMBL/GenBank/DDBJ databases">
        <title>Complete genome sequence of Corynebacterium aquilae S-613T(T) (=DSM 44791(T)), isolated from the choana of a healthy golden eagle.</title>
        <authorList>
            <person name="Ruckert C."/>
            <person name="Albersmeier A."/>
            <person name="Winkler A."/>
            <person name="Kalinowski J."/>
        </authorList>
    </citation>
    <scope>NUCLEOTIDE SEQUENCE [LARGE SCALE GENOMIC DNA]</scope>
    <source>
        <strain evidence="4 5">S-613</strain>
    </source>
</reference>
<dbReference type="RefSeq" id="WP_075724312.1">
    <property type="nucleotide sequence ID" value="NZ_CP009245.1"/>
</dbReference>
<dbReference type="InterPro" id="IPR036291">
    <property type="entry name" value="NAD(P)-bd_dom_sf"/>
</dbReference>
<dbReference type="GO" id="GO:0070403">
    <property type="term" value="F:NAD+ binding"/>
    <property type="evidence" value="ECO:0007669"/>
    <property type="project" value="InterPro"/>
</dbReference>
<dbReference type="OrthoDB" id="9802008at2"/>
<gene>
    <name evidence="4" type="ORF">CAQU_00560</name>
</gene>
<dbReference type="PROSITE" id="PS51176">
    <property type="entry name" value="PDH_ADH"/>
    <property type="match status" value="1"/>
</dbReference>
<accession>A0A1L7CDA5</accession>
<evidence type="ECO:0000256" key="2">
    <source>
        <dbReference type="ARBA" id="ARBA00023002"/>
    </source>
</evidence>
<organism evidence="4 5">
    <name type="scientific">Corynebacterium aquilae DSM 44791</name>
    <dbReference type="NCBI Taxonomy" id="1431546"/>
    <lineage>
        <taxon>Bacteria</taxon>
        <taxon>Bacillati</taxon>
        <taxon>Actinomycetota</taxon>
        <taxon>Actinomycetes</taxon>
        <taxon>Mycobacteriales</taxon>
        <taxon>Corynebacteriaceae</taxon>
        <taxon>Corynebacterium</taxon>
    </lineage>
</organism>
<dbReference type="EMBL" id="CP009245">
    <property type="protein sequence ID" value="APT83825.1"/>
    <property type="molecule type" value="Genomic_DNA"/>
</dbReference>
<dbReference type="Pfam" id="PF02153">
    <property type="entry name" value="PDH_N"/>
    <property type="match status" value="1"/>
</dbReference>
<dbReference type="NCBIfam" id="NF005108">
    <property type="entry name" value="PRK06545.1-6"/>
    <property type="match status" value="1"/>
</dbReference>
<dbReference type="PANTHER" id="PTHR21363:SF0">
    <property type="entry name" value="PREPHENATE DEHYDROGENASE [NADP(+)]"/>
    <property type="match status" value="1"/>
</dbReference>
<name>A0A1L7CDA5_9CORY</name>
<dbReference type="GO" id="GO:0006571">
    <property type="term" value="P:tyrosine biosynthetic process"/>
    <property type="evidence" value="ECO:0007669"/>
    <property type="project" value="InterPro"/>
</dbReference>
<comment type="similarity">
    <text evidence="1">Belongs to the prephenate/arogenate dehydrogenase family.</text>
</comment>